<reference evidence="2 3" key="1">
    <citation type="submission" date="2017-07" db="EMBL/GenBank/DDBJ databases">
        <authorList>
            <person name="Sun Z.S."/>
            <person name="Albrecht U."/>
            <person name="Echele G."/>
            <person name="Lee C.C."/>
        </authorList>
    </citation>
    <scope>NUCLEOTIDE SEQUENCE [LARGE SCALE GENOMIC DNA]</scope>
    <source>
        <strain evidence="2 3">DSM 14827</strain>
    </source>
</reference>
<evidence type="ECO:0000313" key="3">
    <source>
        <dbReference type="Proteomes" id="UP000198307"/>
    </source>
</evidence>
<dbReference type="PROSITE" id="PS50995">
    <property type="entry name" value="HTH_MARR_2"/>
    <property type="match status" value="1"/>
</dbReference>
<keyword evidence="2" id="KW-0238">DNA-binding</keyword>
<dbReference type="GO" id="GO:0003677">
    <property type="term" value="F:DNA binding"/>
    <property type="evidence" value="ECO:0007669"/>
    <property type="project" value="UniProtKB-KW"/>
</dbReference>
<dbReference type="PANTHER" id="PTHR33164">
    <property type="entry name" value="TRANSCRIPTIONAL REGULATOR, MARR FAMILY"/>
    <property type="match status" value="1"/>
</dbReference>
<dbReference type="GO" id="GO:0006950">
    <property type="term" value="P:response to stress"/>
    <property type="evidence" value="ECO:0007669"/>
    <property type="project" value="TreeGrafter"/>
</dbReference>
<dbReference type="InterPro" id="IPR000835">
    <property type="entry name" value="HTH_MarR-typ"/>
</dbReference>
<keyword evidence="3" id="KW-1185">Reference proteome</keyword>
<dbReference type="EMBL" id="FZQB01000006">
    <property type="protein sequence ID" value="SNT73854.1"/>
    <property type="molecule type" value="Genomic_DNA"/>
</dbReference>
<evidence type="ECO:0000259" key="1">
    <source>
        <dbReference type="PROSITE" id="PS50995"/>
    </source>
</evidence>
<dbReference type="OrthoDB" id="7559832at2"/>
<dbReference type="InterPro" id="IPR036388">
    <property type="entry name" value="WH-like_DNA-bd_sf"/>
</dbReference>
<gene>
    <name evidence="2" type="ORF">SAMN05444959_10634</name>
</gene>
<dbReference type="InterPro" id="IPR036390">
    <property type="entry name" value="WH_DNA-bd_sf"/>
</dbReference>
<proteinExistence type="predicted"/>
<organism evidence="2 3">
    <name type="scientific">Paracoccus seriniphilus</name>
    <dbReference type="NCBI Taxonomy" id="184748"/>
    <lineage>
        <taxon>Bacteria</taxon>
        <taxon>Pseudomonadati</taxon>
        <taxon>Pseudomonadota</taxon>
        <taxon>Alphaproteobacteria</taxon>
        <taxon>Rhodobacterales</taxon>
        <taxon>Paracoccaceae</taxon>
        <taxon>Paracoccus</taxon>
    </lineage>
</organism>
<name>A0A239PU83_9RHOB</name>
<dbReference type="InterPro" id="IPR039422">
    <property type="entry name" value="MarR/SlyA-like"/>
</dbReference>
<dbReference type="SUPFAM" id="SSF46785">
    <property type="entry name" value="Winged helix' DNA-binding domain"/>
    <property type="match status" value="1"/>
</dbReference>
<dbReference type="AlphaFoldDB" id="A0A239PU83"/>
<accession>A0A239PU83</accession>
<dbReference type="Gene3D" id="1.10.10.10">
    <property type="entry name" value="Winged helix-like DNA-binding domain superfamily/Winged helix DNA-binding domain"/>
    <property type="match status" value="1"/>
</dbReference>
<dbReference type="SMART" id="SM00347">
    <property type="entry name" value="HTH_MARR"/>
    <property type="match status" value="1"/>
</dbReference>
<dbReference type="GO" id="GO:0003700">
    <property type="term" value="F:DNA-binding transcription factor activity"/>
    <property type="evidence" value="ECO:0007669"/>
    <property type="project" value="InterPro"/>
</dbReference>
<dbReference type="Pfam" id="PF12802">
    <property type="entry name" value="MarR_2"/>
    <property type="match status" value="1"/>
</dbReference>
<feature type="domain" description="HTH marR-type" evidence="1">
    <location>
        <begin position="16"/>
        <end position="149"/>
    </location>
</feature>
<dbReference type="RefSeq" id="WP_089344232.1">
    <property type="nucleotide sequence ID" value="NZ_CP067130.1"/>
</dbReference>
<protein>
    <submittedName>
        <fullName evidence="2">DNA-binding transcriptional regulator, MarR family</fullName>
    </submittedName>
</protein>
<dbReference type="PANTHER" id="PTHR33164:SF57">
    <property type="entry name" value="MARR-FAMILY TRANSCRIPTIONAL REGULATOR"/>
    <property type="match status" value="1"/>
</dbReference>
<sequence>MTNDQHHDEAGGIDLELFLPFQISQLSSKLDAQARMIMARHGNLSLPQWRILRIVAMGIACNSTAVRKSAGIDKGQFSKTVNALVSQGYIRISQWPDDQRQFRIELTDKGKEHHARIAPDLDQRQRHLFAALTPQQRKMIFPTIHALAQAAQSIEFLDNPDDTD</sequence>
<evidence type="ECO:0000313" key="2">
    <source>
        <dbReference type="EMBL" id="SNT73854.1"/>
    </source>
</evidence>
<dbReference type="Proteomes" id="UP000198307">
    <property type="component" value="Unassembled WGS sequence"/>
</dbReference>